<comment type="subcellular location">
    <subcellularLocation>
        <location evidence="1">Cell membrane</location>
        <topology evidence="1">Multi-pass membrane protein</topology>
    </subcellularLocation>
</comment>
<dbReference type="Gene3D" id="1.50.10.150">
    <property type="entry name" value="Voltage-dependent anion channel"/>
    <property type="match status" value="1"/>
</dbReference>
<feature type="transmembrane region" description="Helical" evidence="8">
    <location>
        <begin position="241"/>
        <end position="261"/>
    </location>
</feature>
<sequence length="436" mass="47909">MQSSKQAHAPLMLPYAQWKSWPERIRHFTPAWHAVIMGTGVVSALLNDFPYGQSNDNFKLAGCVFFILNLILFVFICICSFLRYVLNPDVFWLMIGHPAQSLYIGCFPMGFATLINSALALNQNWGFGGSGFLYVLWGFWWLDSALSYLVCYGMIYTMVVRHEHSISNMAAVWLLPVVTLVVASSTGGLIAQAIKVHSHTSALVTTAFSFTMLAMGLAFALMMITIYLLRLLIRGVPDPGLILSAFIVLGPLGQGGFSLLINGNAISELLPLHIQGDFPQSALAGQMIYAACFCASYALWSMGIAWIVVAVCSIYHVVRVRRTTLHFNMAYWGLVFPNGVFALLTVELSRVLDSGFFRVVGSLWSALVFLLWGAIFVRSIPPFIDGTLFKAPCLPDGSVAAQLLPTVHTHAPHPAPAAAHGEKSDVRDSFADRNFM</sequence>
<feature type="transmembrane region" description="Helical" evidence="8">
    <location>
        <begin position="58"/>
        <end position="82"/>
    </location>
</feature>
<evidence type="ECO:0008006" key="11">
    <source>
        <dbReference type="Google" id="ProtNLM"/>
    </source>
</evidence>
<reference evidence="9 10" key="1">
    <citation type="journal article" date="2016" name="Mol. Biol. Evol.">
        <title>Comparative Genomics of Early-Diverging Mushroom-Forming Fungi Provides Insights into the Origins of Lignocellulose Decay Capabilities.</title>
        <authorList>
            <person name="Nagy L.G."/>
            <person name="Riley R."/>
            <person name="Tritt A."/>
            <person name="Adam C."/>
            <person name="Daum C."/>
            <person name="Floudas D."/>
            <person name="Sun H."/>
            <person name="Yadav J.S."/>
            <person name="Pangilinan J."/>
            <person name="Larsson K.H."/>
            <person name="Matsuura K."/>
            <person name="Barry K."/>
            <person name="Labutti K."/>
            <person name="Kuo R."/>
            <person name="Ohm R.A."/>
            <person name="Bhattacharya S.S."/>
            <person name="Shirouzu T."/>
            <person name="Yoshinaga Y."/>
            <person name="Martin F.M."/>
            <person name="Grigoriev I.V."/>
            <person name="Hibbett D.S."/>
        </authorList>
    </citation>
    <scope>NUCLEOTIDE SEQUENCE [LARGE SCALE GENOMIC DNA]</scope>
    <source>
        <strain evidence="9 10">93-53</strain>
    </source>
</reference>
<evidence type="ECO:0000256" key="3">
    <source>
        <dbReference type="ARBA" id="ARBA00022448"/>
    </source>
</evidence>
<dbReference type="RefSeq" id="XP_040765240.1">
    <property type="nucleotide sequence ID" value="XM_040908727.1"/>
</dbReference>
<evidence type="ECO:0000313" key="9">
    <source>
        <dbReference type="EMBL" id="KZT07500.1"/>
    </source>
</evidence>
<dbReference type="CDD" id="cd09318">
    <property type="entry name" value="TDT_SSU1"/>
    <property type="match status" value="1"/>
</dbReference>
<feature type="transmembrane region" description="Helical" evidence="8">
    <location>
        <begin position="133"/>
        <end position="159"/>
    </location>
</feature>
<evidence type="ECO:0000256" key="4">
    <source>
        <dbReference type="ARBA" id="ARBA00022475"/>
    </source>
</evidence>
<dbReference type="EMBL" id="KV427619">
    <property type="protein sequence ID" value="KZT07500.1"/>
    <property type="molecule type" value="Genomic_DNA"/>
</dbReference>
<gene>
    <name evidence="9" type="ORF">LAESUDRAFT_724958</name>
</gene>
<feature type="transmembrane region" description="Helical" evidence="8">
    <location>
        <begin position="102"/>
        <end position="121"/>
    </location>
</feature>
<dbReference type="FunCoup" id="A0A165EPL3">
    <property type="interactions" value="73"/>
</dbReference>
<keyword evidence="3" id="KW-0813">Transport</keyword>
<dbReference type="PANTHER" id="PTHR31686">
    <property type="match status" value="1"/>
</dbReference>
<dbReference type="AlphaFoldDB" id="A0A165EPL3"/>
<dbReference type="InterPro" id="IPR004695">
    <property type="entry name" value="SLAC1/Mae1/Ssu1/TehA"/>
</dbReference>
<feature type="transmembrane region" description="Helical" evidence="8">
    <location>
        <begin position="206"/>
        <end position="229"/>
    </location>
</feature>
<name>A0A165EPL3_9APHY</name>
<dbReference type="GeneID" id="63825756"/>
<evidence type="ECO:0000256" key="7">
    <source>
        <dbReference type="ARBA" id="ARBA00023136"/>
    </source>
</evidence>
<evidence type="ECO:0000256" key="2">
    <source>
        <dbReference type="ARBA" id="ARBA00008566"/>
    </source>
</evidence>
<dbReference type="InterPro" id="IPR051629">
    <property type="entry name" value="Sulfite_efflux_TDT"/>
</dbReference>
<keyword evidence="4" id="KW-1003">Cell membrane</keyword>
<evidence type="ECO:0000313" key="10">
    <source>
        <dbReference type="Proteomes" id="UP000076871"/>
    </source>
</evidence>
<keyword evidence="7 8" id="KW-0472">Membrane</keyword>
<organism evidence="9 10">
    <name type="scientific">Laetiporus sulphureus 93-53</name>
    <dbReference type="NCBI Taxonomy" id="1314785"/>
    <lineage>
        <taxon>Eukaryota</taxon>
        <taxon>Fungi</taxon>
        <taxon>Dikarya</taxon>
        <taxon>Basidiomycota</taxon>
        <taxon>Agaricomycotina</taxon>
        <taxon>Agaricomycetes</taxon>
        <taxon>Polyporales</taxon>
        <taxon>Laetiporus</taxon>
    </lineage>
</organism>
<evidence type="ECO:0000256" key="8">
    <source>
        <dbReference type="SAM" id="Phobius"/>
    </source>
</evidence>
<keyword evidence="10" id="KW-1185">Reference proteome</keyword>
<dbReference type="InParanoid" id="A0A165EPL3"/>
<accession>A0A165EPL3</accession>
<dbReference type="OrthoDB" id="1099at2759"/>
<proteinExistence type="inferred from homology"/>
<evidence type="ECO:0000256" key="5">
    <source>
        <dbReference type="ARBA" id="ARBA00022692"/>
    </source>
</evidence>
<feature type="transmembrane region" description="Helical" evidence="8">
    <location>
        <begin position="28"/>
        <end position="46"/>
    </location>
</feature>
<feature type="transmembrane region" description="Helical" evidence="8">
    <location>
        <begin position="288"/>
        <end position="318"/>
    </location>
</feature>
<dbReference type="Proteomes" id="UP000076871">
    <property type="component" value="Unassembled WGS sequence"/>
</dbReference>
<dbReference type="PANTHER" id="PTHR31686:SF1">
    <property type="entry name" value="SULFITE EFFLUX PUMP SSU1"/>
    <property type="match status" value="1"/>
</dbReference>
<keyword evidence="5 8" id="KW-0812">Transmembrane</keyword>
<evidence type="ECO:0000256" key="6">
    <source>
        <dbReference type="ARBA" id="ARBA00022989"/>
    </source>
</evidence>
<feature type="transmembrane region" description="Helical" evidence="8">
    <location>
        <begin position="355"/>
        <end position="377"/>
    </location>
</feature>
<dbReference type="GO" id="GO:0000319">
    <property type="term" value="F:sulfite transmembrane transporter activity"/>
    <property type="evidence" value="ECO:0007669"/>
    <property type="project" value="TreeGrafter"/>
</dbReference>
<evidence type="ECO:0000256" key="1">
    <source>
        <dbReference type="ARBA" id="ARBA00004651"/>
    </source>
</evidence>
<keyword evidence="6 8" id="KW-1133">Transmembrane helix</keyword>
<protein>
    <recommendedName>
        <fullName evidence="11">C4-dicarboxylate transporter/malic acid transport protein</fullName>
    </recommendedName>
</protein>
<feature type="transmembrane region" description="Helical" evidence="8">
    <location>
        <begin position="171"/>
        <end position="194"/>
    </location>
</feature>
<comment type="similarity">
    <text evidence="2">Belongs to the tellurite-resistance/dicarboxylate transporter (TDT) family.</text>
</comment>
<dbReference type="GO" id="GO:0005886">
    <property type="term" value="C:plasma membrane"/>
    <property type="evidence" value="ECO:0007669"/>
    <property type="project" value="UniProtKB-SubCell"/>
</dbReference>
<dbReference type="InterPro" id="IPR038665">
    <property type="entry name" value="Voltage-dep_anion_channel_sf"/>
</dbReference>
<feature type="transmembrane region" description="Helical" evidence="8">
    <location>
        <begin position="330"/>
        <end position="349"/>
    </location>
</feature>
<dbReference type="Pfam" id="PF03595">
    <property type="entry name" value="SLAC1"/>
    <property type="match status" value="1"/>
</dbReference>